<keyword evidence="7" id="KW-1185">Reference proteome</keyword>
<gene>
    <name evidence="6" type="ORF">CR194_19245</name>
</gene>
<organism evidence="6 7">
    <name type="scientific">Salipaludibacillus keqinensis</name>
    <dbReference type="NCBI Taxonomy" id="2045207"/>
    <lineage>
        <taxon>Bacteria</taxon>
        <taxon>Bacillati</taxon>
        <taxon>Bacillota</taxon>
        <taxon>Bacilli</taxon>
        <taxon>Bacillales</taxon>
        <taxon>Bacillaceae</taxon>
    </lineage>
</organism>
<feature type="binding site" evidence="4">
    <location>
        <position position="123"/>
    </location>
    <ligand>
        <name>NAD(+)</name>
        <dbReference type="ChEBI" id="CHEBI:57540"/>
    </ligand>
</feature>
<protein>
    <submittedName>
        <fullName evidence="6">Oxidoreductase</fullName>
    </submittedName>
</protein>
<dbReference type="RefSeq" id="WP_110612117.1">
    <property type="nucleotide sequence ID" value="NZ_PDOD01000006.1"/>
</dbReference>
<feature type="binding site" evidence="4">
    <location>
        <begin position="92"/>
        <end position="96"/>
    </location>
    <ligand>
        <name>NAD(+)</name>
        <dbReference type="ChEBI" id="CHEBI:57540"/>
    </ligand>
</feature>
<accession>A0A323T844</accession>
<dbReference type="Gene3D" id="1.20.1090.10">
    <property type="entry name" value="Dehydroquinate synthase-like - alpha domain"/>
    <property type="match status" value="1"/>
</dbReference>
<evidence type="ECO:0000256" key="4">
    <source>
        <dbReference type="PIRSR" id="PIRSR000112-3"/>
    </source>
</evidence>
<evidence type="ECO:0000256" key="3">
    <source>
        <dbReference type="PIRSR" id="PIRSR000112-1"/>
    </source>
</evidence>
<dbReference type="CDD" id="cd08172">
    <property type="entry name" value="GlyDH-like"/>
    <property type="match status" value="1"/>
</dbReference>
<feature type="binding site" evidence="3">
    <location>
        <position position="169"/>
    </location>
    <ligand>
        <name>glycerol</name>
        <dbReference type="ChEBI" id="CHEBI:17754"/>
    </ligand>
</feature>
<dbReference type="InterPro" id="IPR016205">
    <property type="entry name" value="Glycerol_DH"/>
</dbReference>
<feature type="binding site" evidence="4">
    <location>
        <position position="125"/>
    </location>
    <ligand>
        <name>NAD(+)</name>
        <dbReference type="ChEBI" id="CHEBI:57540"/>
    </ligand>
</feature>
<comment type="cofactor">
    <cofactor evidence="3">
        <name>Zn(2+)</name>
        <dbReference type="ChEBI" id="CHEBI:29105"/>
    </cofactor>
    <text evidence="3">Binds 1 zinc ion per subunit.</text>
</comment>
<dbReference type="EMBL" id="PDOD01000006">
    <property type="protein sequence ID" value="PYZ91759.1"/>
    <property type="molecule type" value="Genomic_DNA"/>
</dbReference>
<comment type="caution">
    <text evidence="6">The sequence shown here is derived from an EMBL/GenBank/DDBJ whole genome shotgun (WGS) entry which is preliminary data.</text>
</comment>
<dbReference type="GO" id="GO:0046872">
    <property type="term" value="F:metal ion binding"/>
    <property type="evidence" value="ECO:0007669"/>
    <property type="project" value="UniProtKB-KW"/>
</dbReference>
<keyword evidence="3" id="KW-0862">Zinc</keyword>
<feature type="domain" description="Alcohol dehydrogenase iron-type/glycerol dehydrogenase GldA" evidence="5">
    <location>
        <begin position="9"/>
        <end position="152"/>
    </location>
</feature>
<dbReference type="AlphaFoldDB" id="A0A323T844"/>
<dbReference type="Pfam" id="PF00465">
    <property type="entry name" value="Fe-ADH"/>
    <property type="match status" value="1"/>
</dbReference>
<dbReference type="OrthoDB" id="5198708at2"/>
<feature type="binding site" evidence="4">
    <location>
        <position position="129"/>
    </location>
    <ligand>
        <name>NAD(+)</name>
        <dbReference type="ChEBI" id="CHEBI:57540"/>
    </ligand>
</feature>
<dbReference type="InterPro" id="IPR001670">
    <property type="entry name" value="ADH_Fe/GldA"/>
</dbReference>
<dbReference type="PIRSF" id="PIRSF000112">
    <property type="entry name" value="Glycerol_dehydrogenase"/>
    <property type="match status" value="1"/>
</dbReference>
<evidence type="ECO:0000256" key="2">
    <source>
        <dbReference type="ARBA" id="ARBA00023002"/>
    </source>
</evidence>
<feature type="binding site" evidence="3">
    <location>
        <position position="253"/>
    </location>
    <ligand>
        <name>glycerol</name>
        <dbReference type="ChEBI" id="CHEBI:17754"/>
    </ligand>
</feature>
<sequence>MDIKVQGAPNIYICEQGALDKLKDEVEKQNFHKGMVIHGTKSWEVGKEFIEPLQLNTVNVPYSGECSKEEVSRLSKIFASEEADYIIGVGGGKVMDLAKATAHEMNVPHVLVPTLASNCSPWTSLSVFYSEKGKFVKYEVFPKNAFMVVVDPNLIVDSPVEYLRAGIGDTIAKWYEAEVLVKPLSVKPLSVDISLHAARLCRDVLIDEGAVSIEALKKNEVSVSFVKVIETIIMAGGMVGGFGDRFGRIAGAHSIHNGLTVIDNTHNFLHGEKVAYGILVQLAMERRFDEIERLYSYYLELKLPVSLQDLGIVDNISDAIKRIAHASTKEGESILLMAESAASSVEVAMKELETFIYQKKQSTNLI</sequence>
<evidence type="ECO:0000313" key="7">
    <source>
        <dbReference type="Proteomes" id="UP000248214"/>
    </source>
</evidence>
<reference evidence="6 7" key="1">
    <citation type="submission" date="2017-10" db="EMBL/GenBank/DDBJ databases">
        <title>Bacillus sp. nov., a halophilic bacterium isolated from a Keqin Lake.</title>
        <authorList>
            <person name="Wang H."/>
        </authorList>
    </citation>
    <scope>NUCLEOTIDE SEQUENCE [LARGE SCALE GENOMIC DNA]</scope>
    <source>
        <strain evidence="6 7">KQ-12</strain>
    </source>
</reference>
<name>A0A323T844_9BACI</name>
<dbReference type="SUPFAM" id="SSF56796">
    <property type="entry name" value="Dehydroquinate synthase-like"/>
    <property type="match status" value="1"/>
</dbReference>
<dbReference type="PANTHER" id="PTHR43616">
    <property type="entry name" value="GLYCEROL DEHYDROGENASE"/>
    <property type="match status" value="1"/>
</dbReference>
<dbReference type="GO" id="GO:0016614">
    <property type="term" value="F:oxidoreductase activity, acting on CH-OH group of donors"/>
    <property type="evidence" value="ECO:0007669"/>
    <property type="project" value="InterPro"/>
</dbReference>
<feature type="binding site" evidence="4">
    <location>
        <begin position="114"/>
        <end position="117"/>
    </location>
    <ligand>
        <name>NAD(+)</name>
        <dbReference type="ChEBI" id="CHEBI:57540"/>
    </ligand>
</feature>
<keyword evidence="4" id="KW-0520">NAD</keyword>
<dbReference type="Gene3D" id="3.40.50.1970">
    <property type="match status" value="1"/>
</dbReference>
<keyword evidence="2" id="KW-0560">Oxidoreductase</keyword>
<evidence type="ECO:0000259" key="5">
    <source>
        <dbReference type="Pfam" id="PF00465"/>
    </source>
</evidence>
<dbReference type="Proteomes" id="UP000248214">
    <property type="component" value="Unassembled WGS sequence"/>
</dbReference>
<dbReference type="PANTHER" id="PTHR43616:SF3">
    <property type="entry name" value="HYDROXYCARBOXYLATE DEHYDROGENASE A"/>
    <property type="match status" value="1"/>
</dbReference>
<evidence type="ECO:0000256" key="1">
    <source>
        <dbReference type="ARBA" id="ARBA00022723"/>
    </source>
</evidence>
<proteinExistence type="predicted"/>
<evidence type="ECO:0000313" key="6">
    <source>
        <dbReference type="EMBL" id="PYZ91759.1"/>
    </source>
</evidence>
<feature type="binding site" evidence="3">
    <location>
        <position position="270"/>
    </location>
    <ligand>
        <name>glycerol</name>
        <dbReference type="ChEBI" id="CHEBI:17754"/>
    </ligand>
</feature>
<keyword evidence="1 3" id="KW-0479">Metal-binding</keyword>